<proteinExistence type="predicted"/>
<dbReference type="GO" id="GO:0009007">
    <property type="term" value="F:site-specific DNA-methyltransferase (adenine-specific) activity"/>
    <property type="evidence" value="ECO:0007669"/>
    <property type="project" value="UniProtKB-EC"/>
</dbReference>
<comment type="caution">
    <text evidence="8">The sequence shown here is derived from an EMBL/GenBank/DDBJ whole genome shotgun (WGS) entry which is preliminary data.</text>
</comment>
<protein>
    <recommendedName>
        <fullName evidence="1">site-specific DNA-methyltransferase (adenine-specific)</fullName>
        <ecNumber evidence="1">2.1.1.72</ecNumber>
    </recommendedName>
</protein>
<dbReference type="InterPro" id="IPR046819">
    <property type="entry name" value="MmeI_hel"/>
</dbReference>
<evidence type="ECO:0000259" key="5">
    <source>
        <dbReference type="Pfam" id="PF20464"/>
    </source>
</evidence>
<keyword evidence="3" id="KW-0808">Transferase</keyword>
<dbReference type="EMBL" id="BMZB01000002">
    <property type="protein sequence ID" value="GGZ33467.1"/>
    <property type="molecule type" value="Genomic_DNA"/>
</dbReference>
<evidence type="ECO:0000259" key="7">
    <source>
        <dbReference type="Pfam" id="PF20473"/>
    </source>
</evidence>
<dbReference type="Gene3D" id="3.40.50.150">
    <property type="entry name" value="Vaccinia Virus protein VP39"/>
    <property type="match status" value="1"/>
</dbReference>
<dbReference type="Pfam" id="PF20465">
    <property type="entry name" value="MmeI_hel"/>
    <property type="match status" value="1"/>
</dbReference>
<evidence type="ECO:0000313" key="9">
    <source>
        <dbReference type="Proteomes" id="UP000662572"/>
    </source>
</evidence>
<evidence type="ECO:0000256" key="2">
    <source>
        <dbReference type="ARBA" id="ARBA00022603"/>
    </source>
</evidence>
<gene>
    <name evidence="8" type="ORF">GCM10011273_19730</name>
</gene>
<dbReference type="PANTHER" id="PTHR33841:SF1">
    <property type="entry name" value="DNA METHYLTRANSFERASE A"/>
    <property type="match status" value="1"/>
</dbReference>
<accession>A0A918Q6A4</accession>
<dbReference type="InterPro" id="IPR046816">
    <property type="entry name" value="MmeI_Mtase"/>
</dbReference>
<dbReference type="InterPro" id="IPR046817">
    <property type="entry name" value="MmeI_N"/>
</dbReference>
<dbReference type="SUPFAM" id="SSF53335">
    <property type="entry name" value="S-adenosyl-L-methionine-dependent methyltransferases"/>
    <property type="match status" value="1"/>
</dbReference>
<dbReference type="InterPro" id="IPR002052">
    <property type="entry name" value="DNA_methylase_N6_adenine_CS"/>
</dbReference>
<dbReference type="GO" id="GO:0003676">
    <property type="term" value="F:nucleic acid binding"/>
    <property type="evidence" value="ECO:0007669"/>
    <property type="project" value="InterPro"/>
</dbReference>
<dbReference type="Proteomes" id="UP000662572">
    <property type="component" value="Unassembled WGS sequence"/>
</dbReference>
<dbReference type="InterPro" id="IPR029063">
    <property type="entry name" value="SAM-dependent_MTases_sf"/>
</dbReference>
<dbReference type="PRINTS" id="PR00507">
    <property type="entry name" value="N12N6MTFRASE"/>
</dbReference>
<dbReference type="Pfam" id="PF20464">
    <property type="entry name" value="MmeI_N"/>
    <property type="match status" value="1"/>
</dbReference>
<dbReference type="PROSITE" id="PS00092">
    <property type="entry name" value="N6_MTASE"/>
    <property type="match status" value="1"/>
</dbReference>
<feature type="domain" description="MmeI-like helicase spacer" evidence="6">
    <location>
        <begin position="234"/>
        <end position="305"/>
    </location>
</feature>
<keyword evidence="9" id="KW-1185">Reference proteome</keyword>
<evidence type="ECO:0000256" key="4">
    <source>
        <dbReference type="ARBA" id="ARBA00047942"/>
    </source>
</evidence>
<dbReference type="InterPro" id="IPR050953">
    <property type="entry name" value="N4_N6_ade-DNA_methylase"/>
</dbReference>
<dbReference type="AlphaFoldDB" id="A0A918Q6A4"/>
<evidence type="ECO:0000256" key="1">
    <source>
        <dbReference type="ARBA" id="ARBA00011900"/>
    </source>
</evidence>
<organism evidence="8 9">
    <name type="scientific">Asticcacaulis endophyticus</name>
    <dbReference type="NCBI Taxonomy" id="1395890"/>
    <lineage>
        <taxon>Bacteria</taxon>
        <taxon>Pseudomonadati</taxon>
        <taxon>Pseudomonadota</taxon>
        <taxon>Alphaproteobacteria</taxon>
        <taxon>Caulobacterales</taxon>
        <taxon>Caulobacteraceae</taxon>
        <taxon>Asticcacaulis</taxon>
    </lineage>
</organism>
<keyword evidence="2" id="KW-0489">Methyltransferase</keyword>
<reference evidence="8" key="2">
    <citation type="submission" date="2020-09" db="EMBL/GenBank/DDBJ databases">
        <authorList>
            <person name="Sun Q."/>
            <person name="Kim S."/>
        </authorList>
    </citation>
    <scope>NUCLEOTIDE SEQUENCE</scope>
    <source>
        <strain evidence="8">KCTC 32296</strain>
    </source>
</reference>
<reference evidence="8" key="1">
    <citation type="journal article" date="2014" name="Int. J. Syst. Evol. Microbiol.">
        <title>Complete genome sequence of Corynebacterium casei LMG S-19264T (=DSM 44701T), isolated from a smear-ripened cheese.</title>
        <authorList>
            <consortium name="US DOE Joint Genome Institute (JGI-PGF)"/>
            <person name="Walter F."/>
            <person name="Albersmeier A."/>
            <person name="Kalinowski J."/>
            <person name="Ruckert C."/>
        </authorList>
    </citation>
    <scope>NUCLEOTIDE SEQUENCE</scope>
    <source>
        <strain evidence="8">KCTC 32296</strain>
    </source>
</reference>
<evidence type="ECO:0000313" key="8">
    <source>
        <dbReference type="EMBL" id="GGZ33467.1"/>
    </source>
</evidence>
<feature type="domain" description="MmeI-like N-terminal" evidence="5">
    <location>
        <begin position="3"/>
        <end position="227"/>
    </location>
</feature>
<evidence type="ECO:0000256" key="3">
    <source>
        <dbReference type="ARBA" id="ARBA00022679"/>
    </source>
</evidence>
<sequence>MDIEAFLNRWTKGEGGAERANYGLFLSELCDVLGVARPDPAEGGARLGEYQFEDPVRSRESEGVKSTKRIDLYKRDAFILEAKQSHQKARGLPTEQAVLPGLEPVALGRRGASKSWDDMMMRARSQAEAYVARLPIHHTAPPFLIICDVGHSFEIFADFSGTGRNYAQFPDRKGYRIYLEDLRNPDIRVRLKAIWDDAHSLDPTRERARVTHQIATRLAAVSKVLETQKHPAEAVAQFLMRCVFTMFAEDVKLLPPDSFKTLLERCRENPKIFVPMMEDLWARMDTGGFSSGIGEHIRHFNGGLFKHARAFALAKEEIGELIAAAHADWRMVEPAIFGTLLEQALDPGERSKLGAHFTPRAYVDRLVNVVVIEPLREEWRVVRMAIEDLKVSNDAKTAVIKARAFHGRLCEVRVLDPACGTGNFLYAALELIKRLEAEVLELIVELGGQEDLIAAVDPHQFLGIELNPRAAAIAELVVWIGYLQWHYRTYDSHPNDPILRDFHNVVNKDAVLTWDGYPDALNGYLNARLPDWPEADFIVGNPPFIGGKDVRERLGGAYVEALWKVHKAMNDSADFVMYWWDRAADILLKKKIKLVRFGFVTTNSITQVFQRKTTERYLGAKKPLSLIYAIADHPWTKATKDSAAVRIAMTAARAGTYDGVLDEVMSERGLDSDDPQIGYQAVTGRINSDLTVGVDVTQSKALLAMQGLCSPGVKLHGDGFIVTPQQAQHLGLGRREGLERHIREYRNGRDLAARPRGVMVIDLFGLTADQVRTRYPEVYQHLVLTVKENKDKDGKVIGRDANNRDTYKLNWWIFGEPRRDLRPALEGLPRYIATPETTKHRVFQFLEAEILPDNMLIALALDDPFVLGVLSSKANMIWAAAMSASLGPTPRYTKSRCFDPFPFPDATPTQKTEIGEIAEALDAHRKRVLSDHPHLTLTGLYNVLERLRAGITPDGLMPDERRTFDEGLVLILKEYHDRLDAAVLRAYGWAATFSEETTLANLVALNKQRAQEEATGEVKWLRPDYQIPRFAKQTKAKTGQLELEDIVLAAGRPAFPKTRDDQPFAVLQLLERSGVMSEDEVIRAFDHGGRHKARIMSVLRTLDTYGHVNQTGEGRFIANRAA</sequence>
<comment type="catalytic activity">
    <reaction evidence="4">
        <text>a 2'-deoxyadenosine in DNA + S-adenosyl-L-methionine = an N(6)-methyl-2'-deoxyadenosine in DNA + S-adenosyl-L-homocysteine + H(+)</text>
        <dbReference type="Rhea" id="RHEA:15197"/>
        <dbReference type="Rhea" id="RHEA-COMP:12418"/>
        <dbReference type="Rhea" id="RHEA-COMP:12419"/>
        <dbReference type="ChEBI" id="CHEBI:15378"/>
        <dbReference type="ChEBI" id="CHEBI:57856"/>
        <dbReference type="ChEBI" id="CHEBI:59789"/>
        <dbReference type="ChEBI" id="CHEBI:90615"/>
        <dbReference type="ChEBI" id="CHEBI:90616"/>
        <dbReference type="EC" id="2.1.1.72"/>
    </reaction>
</comment>
<feature type="domain" description="MmeI-like DNA-methyltransferase" evidence="7">
    <location>
        <begin position="399"/>
        <end position="650"/>
    </location>
</feature>
<name>A0A918Q6A4_9CAUL</name>
<dbReference type="PANTHER" id="PTHR33841">
    <property type="entry name" value="DNA METHYLTRANSFERASE YEEA-RELATED"/>
    <property type="match status" value="1"/>
</dbReference>
<dbReference type="Pfam" id="PF20473">
    <property type="entry name" value="MmeI_Mtase"/>
    <property type="match status" value="1"/>
</dbReference>
<dbReference type="GO" id="GO:0032259">
    <property type="term" value="P:methylation"/>
    <property type="evidence" value="ECO:0007669"/>
    <property type="project" value="UniProtKB-KW"/>
</dbReference>
<dbReference type="EC" id="2.1.1.72" evidence="1"/>
<evidence type="ECO:0000259" key="6">
    <source>
        <dbReference type="Pfam" id="PF20465"/>
    </source>
</evidence>